<name>A0A1H5HBL7_9BRAD</name>
<evidence type="ECO:0000313" key="6">
    <source>
        <dbReference type="Proteomes" id="UP000183208"/>
    </source>
</evidence>
<evidence type="ECO:0000256" key="2">
    <source>
        <dbReference type="ARBA" id="ARBA00022679"/>
    </source>
</evidence>
<dbReference type="GO" id="GO:0032259">
    <property type="term" value="P:methylation"/>
    <property type="evidence" value="ECO:0007669"/>
    <property type="project" value="UniProtKB-KW"/>
</dbReference>
<keyword evidence="1 5" id="KW-0489">Methyltransferase</keyword>
<dbReference type="InterPro" id="IPR013216">
    <property type="entry name" value="Methyltransf_11"/>
</dbReference>
<accession>A0A1H5HBL7</accession>
<dbReference type="PANTHER" id="PTHR43464:SF19">
    <property type="entry name" value="UBIQUINONE BIOSYNTHESIS O-METHYLTRANSFERASE, MITOCHONDRIAL"/>
    <property type="match status" value="1"/>
</dbReference>
<reference evidence="5 6" key="1">
    <citation type="submission" date="2016-10" db="EMBL/GenBank/DDBJ databases">
        <authorList>
            <person name="de Groot N.N."/>
        </authorList>
    </citation>
    <scope>NUCLEOTIDE SEQUENCE [LARGE SCALE GENOMIC DNA]</scope>
    <source>
        <strain evidence="5 6">GAS522</strain>
    </source>
</reference>
<evidence type="ECO:0000256" key="3">
    <source>
        <dbReference type="ARBA" id="ARBA00022691"/>
    </source>
</evidence>
<keyword evidence="3" id="KW-0949">S-adenosyl-L-methionine</keyword>
<feature type="domain" description="Methyltransferase type 11" evidence="4">
    <location>
        <begin position="45"/>
        <end position="136"/>
    </location>
</feature>
<dbReference type="CDD" id="cd02440">
    <property type="entry name" value="AdoMet_MTases"/>
    <property type="match status" value="1"/>
</dbReference>
<gene>
    <name evidence="5" type="ORF">SAMN05444171_6807</name>
</gene>
<dbReference type="AlphaFoldDB" id="A0A1H5HBL7"/>
<evidence type="ECO:0000256" key="1">
    <source>
        <dbReference type="ARBA" id="ARBA00022603"/>
    </source>
</evidence>
<evidence type="ECO:0000259" key="4">
    <source>
        <dbReference type="Pfam" id="PF08241"/>
    </source>
</evidence>
<dbReference type="InterPro" id="IPR029063">
    <property type="entry name" value="SAM-dependent_MTases_sf"/>
</dbReference>
<dbReference type="Gene3D" id="3.40.50.150">
    <property type="entry name" value="Vaccinia Virus protein VP39"/>
    <property type="match status" value="1"/>
</dbReference>
<dbReference type="GO" id="GO:0010420">
    <property type="term" value="F:polyprenyldihydroxybenzoate methyltransferase activity"/>
    <property type="evidence" value="ECO:0007669"/>
    <property type="project" value="TreeGrafter"/>
</dbReference>
<organism evidence="5 6">
    <name type="scientific">Bradyrhizobium lablabi</name>
    <dbReference type="NCBI Taxonomy" id="722472"/>
    <lineage>
        <taxon>Bacteria</taxon>
        <taxon>Pseudomonadati</taxon>
        <taxon>Pseudomonadota</taxon>
        <taxon>Alphaproteobacteria</taxon>
        <taxon>Hyphomicrobiales</taxon>
        <taxon>Nitrobacteraceae</taxon>
        <taxon>Bradyrhizobium</taxon>
    </lineage>
</organism>
<dbReference type="PANTHER" id="PTHR43464">
    <property type="entry name" value="METHYLTRANSFERASE"/>
    <property type="match status" value="1"/>
</dbReference>
<dbReference type="SUPFAM" id="SSF53335">
    <property type="entry name" value="S-adenosyl-L-methionine-dependent methyltransferases"/>
    <property type="match status" value="1"/>
</dbReference>
<dbReference type="OrthoDB" id="5517736at2"/>
<sequence length="239" mass="26872">MSNGWESSAQAWIDSMGERGDWAREHVLDPVMLGRVSDGRFSNALDVGCGEGRFCRMLKSAGVNTVGIEPTPQLIETARRRDPTGDYRSGCAERLEFDTASFDLVVSYLTLLDIADFRTAIGEMTRVLKPGGSLLIANLTGFASAGAAQGWVKDADGQPIHFPVDNYLEELSFWFEWAGIRIENWHRPLAAYMETFLKCGLRLTFFSEPDSVSGDQQHRERFRRVPWFVVMEWQRPGVA</sequence>
<evidence type="ECO:0000313" key="5">
    <source>
        <dbReference type="EMBL" id="SEE25373.1"/>
    </source>
</evidence>
<protein>
    <submittedName>
        <fullName evidence="5">Methyltransferase domain-containing protein</fullName>
    </submittedName>
</protein>
<dbReference type="Pfam" id="PF08241">
    <property type="entry name" value="Methyltransf_11"/>
    <property type="match status" value="1"/>
</dbReference>
<dbReference type="RefSeq" id="WP_074828258.1">
    <property type="nucleotide sequence ID" value="NZ_FNTI01000001.1"/>
</dbReference>
<proteinExistence type="predicted"/>
<keyword evidence="2 5" id="KW-0808">Transferase</keyword>
<dbReference type="EMBL" id="FNTI01000001">
    <property type="protein sequence ID" value="SEE25373.1"/>
    <property type="molecule type" value="Genomic_DNA"/>
</dbReference>
<dbReference type="Proteomes" id="UP000183208">
    <property type="component" value="Unassembled WGS sequence"/>
</dbReference>